<protein>
    <recommendedName>
        <fullName evidence="4">Core-binding (CB) domain-containing protein</fullName>
    </recommendedName>
</protein>
<dbReference type="InterPro" id="IPR044068">
    <property type="entry name" value="CB"/>
</dbReference>
<proteinExistence type="predicted"/>
<evidence type="ECO:0000259" key="4">
    <source>
        <dbReference type="PROSITE" id="PS51900"/>
    </source>
</evidence>
<gene>
    <name evidence="5" type="ORF">AS594_35785</name>
</gene>
<dbReference type="GO" id="GO:0003677">
    <property type="term" value="F:DNA binding"/>
    <property type="evidence" value="ECO:0007669"/>
    <property type="project" value="UniProtKB-UniRule"/>
</dbReference>
<dbReference type="InterPro" id="IPR010998">
    <property type="entry name" value="Integrase_recombinase_N"/>
</dbReference>
<evidence type="ECO:0000313" key="6">
    <source>
        <dbReference type="Proteomes" id="UP000095759"/>
    </source>
</evidence>
<evidence type="ECO:0000313" key="5">
    <source>
        <dbReference type="EMBL" id="OEJ28988.1"/>
    </source>
</evidence>
<dbReference type="EMBL" id="MEHJ01000001">
    <property type="protein sequence ID" value="OEJ28988.1"/>
    <property type="molecule type" value="Genomic_DNA"/>
</dbReference>
<feature type="region of interest" description="Disordered" evidence="3">
    <location>
        <begin position="203"/>
        <end position="222"/>
    </location>
</feature>
<evidence type="ECO:0000256" key="1">
    <source>
        <dbReference type="ARBA" id="ARBA00023125"/>
    </source>
</evidence>
<dbReference type="RefSeq" id="WP_069935814.1">
    <property type="nucleotide sequence ID" value="NZ_MEHJ01000001.1"/>
</dbReference>
<dbReference type="InterPro" id="IPR011010">
    <property type="entry name" value="DNA_brk_join_enz"/>
</dbReference>
<evidence type="ECO:0000256" key="2">
    <source>
        <dbReference type="PROSITE-ProRule" id="PRU01248"/>
    </source>
</evidence>
<comment type="caution">
    <text evidence="5">The sequence shown here is derived from an EMBL/GenBank/DDBJ whole genome shotgun (WGS) entry which is preliminary data.</text>
</comment>
<accession>A0A1E5PHE9</accession>
<feature type="region of interest" description="Disordered" evidence="3">
    <location>
        <begin position="48"/>
        <end position="71"/>
    </location>
</feature>
<dbReference type="Proteomes" id="UP000095759">
    <property type="component" value="Unassembled WGS sequence"/>
</dbReference>
<sequence>MHVDAWLNQWKDGAPRSRARRRYALFSFYEHAVREGVVPGNPVRAIRPGVSSEMPGRPKLTRRQSGMMRSAADRYADPRDRLLIYLLLAGLRPFQATGLYLDRTYREQHRVTSRLPVKGGEFDKDPWPWSAECVEALDGYVSDFRAHRQPHSTRTEGPLVTSWNGRALTADTEPRRIVRRIAELHPGLVEIAPRLTADGVALNLSPLEDEEEEPKAGAQPEG</sequence>
<organism evidence="5 6">
    <name type="scientific">Streptomyces agglomeratus</name>
    <dbReference type="NCBI Taxonomy" id="285458"/>
    <lineage>
        <taxon>Bacteria</taxon>
        <taxon>Bacillati</taxon>
        <taxon>Actinomycetota</taxon>
        <taxon>Actinomycetes</taxon>
        <taxon>Kitasatosporales</taxon>
        <taxon>Streptomycetaceae</taxon>
        <taxon>Streptomyces</taxon>
    </lineage>
</organism>
<name>A0A1E5PHE9_9ACTN</name>
<dbReference type="AlphaFoldDB" id="A0A1E5PHE9"/>
<dbReference type="SUPFAM" id="SSF56349">
    <property type="entry name" value="DNA breaking-rejoining enzymes"/>
    <property type="match status" value="1"/>
</dbReference>
<dbReference type="OrthoDB" id="4246056at2"/>
<keyword evidence="1 2" id="KW-0238">DNA-binding</keyword>
<keyword evidence="6" id="KW-1185">Reference proteome</keyword>
<evidence type="ECO:0000256" key="3">
    <source>
        <dbReference type="SAM" id="MobiDB-lite"/>
    </source>
</evidence>
<reference evidence="5 6" key="1">
    <citation type="submission" date="2016-08" db="EMBL/GenBank/DDBJ databases">
        <title>Complete genome sequence of Streptomyces agglomeratus strain 6-3-2, a novel anti-MRSA actinomycete isolated from Wuli of Tebit, China.</title>
        <authorList>
            <person name="Chen X."/>
        </authorList>
    </citation>
    <scope>NUCLEOTIDE SEQUENCE [LARGE SCALE GENOMIC DNA]</scope>
    <source>
        <strain evidence="5 6">6-3-2</strain>
    </source>
</reference>
<dbReference type="PROSITE" id="PS51900">
    <property type="entry name" value="CB"/>
    <property type="match status" value="1"/>
</dbReference>
<feature type="domain" description="Core-binding (CB)" evidence="4">
    <location>
        <begin position="1"/>
        <end position="33"/>
    </location>
</feature>
<dbReference type="Gene3D" id="1.10.150.130">
    <property type="match status" value="1"/>
</dbReference>